<dbReference type="GO" id="GO:0046872">
    <property type="term" value="F:metal ion binding"/>
    <property type="evidence" value="ECO:0007669"/>
    <property type="project" value="UniProtKB-KW"/>
</dbReference>
<evidence type="ECO:0000256" key="9">
    <source>
        <dbReference type="ARBA" id="ARBA00022840"/>
    </source>
</evidence>
<dbReference type="Gene3D" id="1.20.272.10">
    <property type="match status" value="1"/>
</dbReference>
<dbReference type="InterPro" id="IPR045085">
    <property type="entry name" value="HLD_clamp_pol_III_gamma_tau"/>
</dbReference>
<dbReference type="SUPFAM" id="SSF48019">
    <property type="entry name" value="post-AAA+ oligomerization domain-like"/>
    <property type="match status" value="1"/>
</dbReference>
<dbReference type="InterPro" id="IPR008921">
    <property type="entry name" value="DNA_pol3_clamp-load_cplx_C"/>
</dbReference>
<dbReference type="Pfam" id="PF12169">
    <property type="entry name" value="DNA_pol3_gamma3"/>
    <property type="match status" value="1"/>
</dbReference>
<dbReference type="AlphaFoldDB" id="A0A398AVX8"/>
<dbReference type="Gene3D" id="3.40.50.300">
    <property type="entry name" value="P-loop containing nucleotide triphosphate hydrolases"/>
    <property type="match status" value="1"/>
</dbReference>
<dbReference type="NCBIfam" id="TIGR02397">
    <property type="entry name" value="dnaX_nterm"/>
    <property type="match status" value="1"/>
</dbReference>
<comment type="catalytic activity">
    <reaction evidence="11">
        <text>DNA(n) + a 2'-deoxyribonucleoside 5'-triphosphate = DNA(n+1) + diphosphate</text>
        <dbReference type="Rhea" id="RHEA:22508"/>
        <dbReference type="Rhea" id="RHEA-COMP:17339"/>
        <dbReference type="Rhea" id="RHEA-COMP:17340"/>
        <dbReference type="ChEBI" id="CHEBI:33019"/>
        <dbReference type="ChEBI" id="CHEBI:61560"/>
        <dbReference type="ChEBI" id="CHEBI:173112"/>
        <dbReference type="EC" id="2.7.7.7"/>
    </reaction>
</comment>
<dbReference type="InterPro" id="IPR003593">
    <property type="entry name" value="AAA+_ATPase"/>
</dbReference>
<keyword evidence="4 13" id="KW-0548">Nucleotidyltransferase</keyword>
<evidence type="ECO:0000256" key="6">
    <source>
        <dbReference type="ARBA" id="ARBA00022723"/>
    </source>
</evidence>
<dbReference type="SUPFAM" id="SSF52540">
    <property type="entry name" value="P-loop containing nucleoside triphosphate hydrolases"/>
    <property type="match status" value="1"/>
</dbReference>
<dbReference type="InterPro" id="IPR050238">
    <property type="entry name" value="DNA_Rep/Repair_Clamp_Loader"/>
</dbReference>
<evidence type="ECO:0000259" key="12">
    <source>
        <dbReference type="SMART" id="SM00382"/>
    </source>
</evidence>
<dbReference type="GO" id="GO:0003887">
    <property type="term" value="F:DNA-directed DNA polymerase activity"/>
    <property type="evidence" value="ECO:0007669"/>
    <property type="project" value="UniProtKB-KW"/>
</dbReference>
<dbReference type="CDD" id="cd00009">
    <property type="entry name" value="AAA"/>
    <property type="match status" value="1"/>
</dbReference>
<evidence type="ECO:0000256" key="2">
    <source>
        <dbReference type="ARBA" id="ARBA00012417"/>
    </source>
</evidence>
<dbReference type="InterPro" id="IPR012763">
    <property type="entry name" value="DNA_pol_III_sug/sutau_N"/>
</dbReference>
<comment type="caution">
    <text evidence="13">The sequence shown here is derived from an EMBL/GenBank/DDBJ whole genome shotgun (WGS) entry which is preliminary data.</text>
</comment>
<sequence length="564" mass="62618">MAYQALYRVWRPQRFFDVVGQEHVTTTLQNALLQKKISHAYLFSGPRGTGKTTAAKILAKAVNCENSPVSEPCNECASCRGITDGSISDVIEIDAASNNGVEEIRDIRDKVKYAPNAVKYKVYIVDEVHMLSIGAFNALLKTLEEPPRHVIFILATTEPHKIPLTIISRTQRFDFKRITPQAIVDRMKLIADETGVACEDTAMQVIARAAEGGMRDALSLLDQAISFSQDRVTVEDALTVTGAVSQDFMNRLARAVHGQDTAAALEALEELLFQGKEPSRFIEDFIYFFRDMLLHKSAPGLEESLERVLLDEDFKQLAGEVDTGRIYQIIDILNKAQQEMRWTNHPRIFLEVAIIKLCQLNSNTAGGTGSVDTTGLLQRIGELEDKLARLAENGIPAHDPAPAAAQSKPQRVNRKGFQAPAGQIKEVLKHATKPDLQAVKSKWGELLHMLVGRQMRSQAALLNEAEPVASSQEAVVIKFKYEIHCQMAMENAKFIDTAGAVLQELTGKRLQVIGVPEDQWQNIRESFINTQRSDAPAGEDQKEEDPLVAEAKKLFGDELVQIHD</sequence>
<dbReference type="RefSeq" id="WP_119114793.1">
    <property type="nucleotide sequence ID" value="NZ_CBCSEO010000038.1"/>
</dbReference>
<evidence type="ECO:0000256" key="11">
    <source>
        <dbReference type="ARBA" id="ARBA00049244"/>
    </source>
</evidence>
<keyword evidence="3 13" id="KW-0808">Transferase</keyword>
<dbReference type="CDD" id="cd18137">
    <property type="entry name" value="HLD_clamp_pol_III_gamma_tau"/>
    <property type="match status" value="1"/>
</dbReference>
<dbReference type="GO" id="GO:0009360">
    <property type="term" value="C:DNA polymerase III complex"/>
    <property type="evidence" value="ECO:0007669"/>
    <property type="project" value="InterPro"/>
</dbReference>
<evidence type="ECO:0000313" key="13">
    <source>
        <dbReference type="EMBL" id="RID81761.1"/>
    </source>
</evidence>
<gene>
    <name evidence="13" type="ORF">D1970_20935</name>
</gene>
<proteinExistence type="inferred from homology"/>
<keyword evidence="6" id="KW-0479">Metal-binding</keyword>
<keyword evidence="7" id="KW-0547">Nucleotide-binding</keyword>
<dbReference type="OrthoDB" id="9810148at2"/>
<keyword evidence="14" id="KW-1185">Reference proteome</keyword>
<evidence type="ECO:0000256" key="7">
    <source>
        <dbReference type="ARBA" id="ARBA00022741"/>
    </source>
</evidence>
<dbReference type="PANTHER" id="PTHR11669">
    <property type="entry name" value="REPLICATION FACTOR C / DNA POLYMERASE III GAMMA-TAU SUBUNIT"/>
    <property type="match status" value="1"/>
</dbReference>
<dbReference type="GO" id="GO:0005524">
    <property type="term" value="F:ATP binding"/>
    <property type="evidence" value="ECO:0007669"/>
    <property type="project" value="UniProtKB-KW"/>
</dbReference>
<keyword evidence="8" id="KW-0862">Zinc</keyword>
<dbReference type="Pfam" id="PF22608">
    <property type="entry name" value="DNAX_ATPase_lid"/>
    <property type="match status" value="1"/>
</dbReference>
<evidence type="ECO:0000256" key="5">
    <source>
        <dbReference type="ARBA" id="ARBA00022705"/>
    </source>
</evidence>
<dbReference type="PRINTS" id="PR00300">
    <property type="entry name" value="CLPPROTEASEA"/>
</dbReference>
<organism evidence="13 14">
    <name type="scientific">Mesobacillus zeae</name>
    <dbReference type="NCBI Taxonomy" id="1917180"/>
    <lineage>
        <taxon>Bacteria</taxon>
        <taxon>Bacillati</taxon>
        <taxon>Bacillota</taxon>
        <taxon>Bacilli</taxon>
        <taxon>Bacillales</taxon>
        <taxon>Bacillaceae</taxon>
        <taxon>Mesobacillus</taxon>
    </lineage>
</organism>
<comment type="similarity">
    <text evidence="1">Belongs to the DnaX/STICHEL family.</text>
</comment>
<dbReference type="GO" id="GO:0003677">
    <property type="term" value="F:DNA binding"/>
    <property type="evidence" value="ECO:0007669"/>
    <property type="project" value="InterPro"/>
</dbReference>
<dbReference type="Gene3D" id="1.10.8.60">
    <property type="match status" value="1"/>
</dbReference>
<protein>
    <recommendedName>
        <fullName evidence="2">DNA-directed DNA polymerase</fullName>
        <ecNumber evidence="2">2.7.7.7</ecNumber>
    </recommendedName>
</protein>
<keyword evidence="5" id="KW-0235">DNA replication</keyword>
<dbReference type="FunFam" id="3.40.50.300:FF:000014">
    <property type="entry name" value="DNA polymerase III subunit gamma/tau"/>
    <property type="match status" value="1"/>
</dbReference>
<evidence type="ECO:0000256" key="3">
    <source>
        <dbReference type="ARBA" id="ARBA00022679"/>
    </source>
</evidence>
<dbReference type="SMART" id="SM00382">
    <property type="entry name" value="AAA"/>
    <property type="match status" value="1"/>
</dbReference>
<dbReference type="EMBL" id="QWVT01000048">
    <property type="protein sequence ID" value="RID81761.1"/>
    <property type="molecule type" value="Genomic_DNA"/>
</dbReference>
<feature type="domain" description="AAA+ ATPase" evidence="12">
    <location>
        <begin position="37"/>
        <end position="179"/>
    </location>
</feature>
<evidence type="ECO:0000256" key="8">
    <source>
        <dbReference type="ARBA" id="ARBA00022833"/>
    </source>
</evidence>
<dbReference type="NCBIfam" id="NF004046">
    <property type="entry name" value="PRK05563.1"/>
    <property type="match status" value="1"/>
</dbReference>
<dbReference type="GO" id="GO:0006261">
    <property type="term" value="P:DNA-templated DNA replication"/>
    <property type="evidence" value="ECO:0007669"/>
    <property type="project" value="TreeGrafter"/>
</dbReference>
<reference evidence="13 14" key="1">
    <citation type="submission" date="2018-08" db="EMBL/GenBank/DDBJ databases">
        <title>Bacillus jemisoniae sp. nov., Bacillus chryseoplanitiae sp. nov., Bacillus resnikiae sp. nov., and Bacillus frankliniae sp. nov., isolated from Viking spacecraft and associated surfaces.</title>
        <authorList>
            <person name="Seuylemezian A."/>
            <person name="Vaishampayan P."/>
        </authorList>
    </citation>
    <scope>NUCLEOTIDE SEQUENCE [LARGE SCALE GENOMIC DNA]</scope>
    <source>
        <strain evidence="13 14">JJ-247</strain>
    </source>
</reference>
<evidence type="ECO:0000256" key="4">
    <source>
        <dbReference type="ARBA" id="ARBA00022695"/>
    </source>
</evidence>
<evidence type="ECO:0000256" key="10">
    <source>
        <dbReference type="ARBA" id="ARBA00022932"/>
    </source>
</evidence>
<keyword evidence="10" id="KW-0239">DNA-directed DNA polymerase</keyword>
<evidence type="ECO:0000313" key="14">
    <source>
        <dbReference type="Proteomes" id="UP000265816"/>
    </source>
</evidence>
<evidence type="ECO:0000256" key="1">
    <source>
        <dbReference type="ARBA" id="ARBA00006360"/>
    </source>
</evidence>
<dbReference type="EC" id="2.7.7.7" evidence="2"/>
<dbReference type="InterPro" id="IPR022754">
    <property type="entry name" value="DNA_pol_III_gamma-3"/>
</dbReference>
<dbReference type="InterPro" id="IPR027417">
    <property type="entry name" value="P-loop_NTPase"/>
</dbReference>
<accession>A0A398AVX8</accession>
<keyword evidence="9" id="KW-0067">ATP-binding</keyword>
<dbReference type="PANTHER" id="PTHR11669:SF0">
    <property type="entry name" value="PROTEIN STICHEL-LIKE 2"/>
    <property type="match status" value="1"/>
</dbReference>
<dbReference type="Pfam" id="PF13177">
    <property type="entry name" value="DNA_pol3_delta2"/>
    <property type="match status" value="1"/>
</dbReference>
<dbReference type="Proteomes" id="UP000265816">
    <property type="component" value="Unassembled WGS sequence"/>
</dbReference>
<dbReference type="InterPro" id="IPR001270">
    <property type="entry name" value="ClpA/B"/>
</dbReference>
<dbReference type="FunFam" id="1.10.8.60:FF:000013">
    <property type="entry name" value="DNA polymerase III subunit gamma/tau"/>
    <property type="match status" value="1"/>
</dbReference>
<name>A0A398AVX8_9BACI</name>